<evidence type="ECO:0000256" key="10">
    <source>
        <dbReference type="HAMAP-Rule" id="MF_00139"/>
    </source>
</evidence>
<dbReference type="InterPro" id="IPR024051">
    <property type="entry name" value="AICAR_Tfase_dup_dom_sf"/>
</dbReference>
<dbReference type="Proteomes" id="UP000296883">
    <property type="component" value="Chromosome"/>
</dbReference>
<dbReference type="InterPro" id="IPR036914">
    <property type="entry name" value="MGS-like_dom_sf"/>
</dbReference>
<dbReference type="GO" id="GO:0003937">
    <property type="term" value="F:IMP cyclohydrolase activity"/>
    <property type="evidence" value="ECO:0007669"/>
    <property type="project" value="UniProtKB-UniRule"/>
</dbReference>
<dbReference type="Proteomes" id="UP000297725">
    <property type="component" value="Unassembled WGS sequence"/>
</dbReference>
<protein>
    <recommendedName>
        <fullName evidence="10">Bifunctional purine biosynthesis protein PurH</fullName>
    </recommendedName>
    <domain>
        <recommendedName>
            <fullName evidence="10">Phosphoribosylaminoimidazolecarboxamide formyltransferase</fullName>
            <ecNumber evidence="10">2.1.2.3</ecNumber>
        </recommendedName>
        <alternativeName>
            <fullName evidence="10">AICAR transformylase</fullName>
        </alternativeName>
    </domain>
    <domain>
        <recommendedName>
            <fullName evidence="10">IMP cyclohydrolase</fullName>
            <ecNumber evidence="10">3.5.4.10</ecNumber>
        </recommendedName>
        <alternativeName>
            <fullName evidence="10">ATIC</fullName>
        </alternativeName>
        <alternativeName>
            <fullName evidence="10">IMP synthase</fullName>
        </alternativeName>
        <alternativeName>
            <fullName evidence="10">Inosinicase</fullName>
        </alternativeName>
    </domain>
</protein>
<dbReference type="Gene3D" id="3.40.50.1380">
    <property type="entry name" value="Methylglyoxal synthase-like domain"/>
    <property type="match status" value="1"/>
</dbReference>
<evidence type="ECO:0000313" key="12">
    <source>
        <dbReference type="EMBL" id="QCA28801.1"/>
    </source>
</evidence>
<dbReference type="EMBL" id="SRHU01000006">
    <property type="protein sequence ID" value="TFZ42998.1"/>
    <property type="molecule type" value="Genomic_DNA"/>
</dbReference>
<dbReference type="FunFam" id="3.40.140.20:FF:000002">
    <property type="entry name" value="Bifunctional purine biosynthesis protein PurH"/>
    <property type="match status" value="1"/>
</dbReference>
<comment type="catalytic activity">
    <reaction evidence="9 10">
        <text>IMP + H2O = 5-formamido-1-(5-phospho-D-ribosyl)imidazole-4-carboxamide</text>
        <dbReference type="Rhea" id="RHEA:18445"/>
        <dbReference type="ChEBI" id="CHEBI:15377"/>
        <dbReference type="ChEBI" id="CHEBI:58053"/>
        <dbReference type="ChEBI" id="CHEBI:58467"/>
        <dbReference type="EC" id="3.5.4.10"/>
    </reaction>
</comment>
<dbReference type="NCBIfam" id="NF002049">
    <property type="entry name" value="PRK00881.1"/>
    <property type="match status" value="1"/>
</dbReference>
<feature type="domain" description="MGS-like" evidence="11">
    <location>
        <begin position="1"/>
        <end position="145"/>
    </location>
</feature>
<evidence type="ECO:0000256" key="5">
    <source>
        <dbReference type="ARBA" id="ARBA00022755"/>
    </source>
</evidence>
<comment type="catalytic activity">
    <reaction evidence="8 10">
        <text>(6R)-10-formyltetrahydrofolate + 5-amino-1-(5-phospho-beta-D-ribosyl)imidazole-4-carboxamide = 5-formamido-1-(5-phospho-D-ribosyl)imidazole-4-carboxamide + (6S)-5,6,7,8-tetrahydrofolate</text>
        <dbReference type="Rhea" id="RHEA:22192"/>
        <dbReference type="ChEBI" id="CHEBI:57453"/>
        <dbReference type="ChEBI" id="CHEBI:58467"/>
        <dbReference type="ChEBI" id="CHEBI:58475"/>
        <dbReference type="ChEBI" id="CHEBI:195366"/>
        <dbReference type="EC" id="2.1.2.3"/>
    </reaction>
</comment>
<evidence type="ECO:0000256" key="7">
    <source>
        <dbReference type="ARBA" id="ARBA00023268"/>
    </source>
</evidence>
<name>A0AAJ5EH67_9ENTE</name>
<dbReference type="Gene3D" id="3.40.140.20">
    <property type="match status" value="2"/>
</dbReference>
<evidence type="ECO:0000313" key="14">
    <source>
        <dbReference type="Proteomes" id="UP000296883"/>
    </source>
</evidence>
<proteinExistence type="inferred from homology"/>
<accession>A0AAJ5EH67</accession>
<evidence type="ECO:0000256" key="3">
    <source>
        <dbReference type="ARBA" id="ARBA00007667"/>
    </source>
</evidence>
<dbReference type="GO" id="GO:0005829">
    <property type="term" value="C:cytosol"/>
    <property type="evidence" value="ECO:0007669"/>
    <property type="project" value="TreeGrafter"/>
</dbReference>
<evidence type="ECO:0000256" key="9">
    <source>
        <dbReference type="ARBA" id="ARBA00050687"/>
    </source>
</evidence>
<dbReference type="EC" id="2.1.2.3" evidence="10"/>
<dbReference type="InterPro" id="IPR002695">
    <property type="entry name" value="PurH-like"/>
</dbReference>
<keyword evidence="5 10" id="KW-0658">Purine biosynthesis</keyword>
<dbReference type="PANTHER" id="PTHR11692">
    <property type="entry name" value="BIFUNCTIONAL PURINE BIOSYNTHESIS PROTEIN PURH"/>
    <property type="match status" value="1"/>
</dbReference>
<dbReference type="Pfam" id="PF02142">
    <property type="entry name" value="MGS"/>
    <property type="match status" value="1"/>
</dbReference>
<dbReference type="GO" id="GO:0006189">
    <property type="term" value="P:'de novo' IMP biosynthetic process"/>
    <property type="evidence" value="ECO:0007669"/>
    <property type="project" value="UniProtKB-UniRule"/>
</dbReference>
<dbReference type="SUPFAM" id="SSF53927">
    <property type="entry name" value="Cytidine deaminase-like"/>
    <property type="match status" value="1"/>
</dbReference>
<dbReference type="InterPro" id="IPR016193">
    <property type="entry name" value="Cytidine_deaminase-like"/>
</dbReference>
<evidence type="ECO:0000256" key="4">
    <source>
        <dbReference type="ARBA" id="ARBA00022679"/>
    </source>
</evidence>
<reference evidence="13 15" key="1">
    <citation type="submission" date="2019-03" db="EMBL/GenBank/DDBJ databases">
        <title>Vagococcus sp. was isolated fron gut of Carduelis flavirostris.</title>
        <authorList>
            <person name="Ge Y."/>
        </authorList>
    </citation>
    <scope>NUCLEOTIDE SEQUENCE [LARGE SCALE GENOMIC DNA]</scope>
    <source>
        <strain evidence="13 15">CF-210</strain>
    </source>
</reference>
<evidence type="ECO:0000313" key="15">
    <source>
        <dbReference type="Proteomes" id="UP000297725"/>
    </source>
</evidence>
<dbReference type="EC" id="3.5.4.10" evidence="10"/>
<keyword evidence="7 10" id="KW-0511">Multifunctional enzyme</keyword>
<comment type="domain">
    <text evidence="10">The IMP cyclohydrolase activity resides in the N-terminal region.</text>
</comment>
<evidence type="ECO:0000256" key="6">
    <source>
        <dbReference type="ARBA" id="ARBA00022801"/>
    </source>
</evidence>
<gene>
    <name evidence="10 13" type="primary">purH</name>
    <name evidence="13" type="ORF">E4031_01130</name>
    <name evidence="12" type="ORF">E4Z98_05515</name>
</gene>
<dbReference type="CDD" id="cd01421">
    <property type="entry name" value="IMPCH"/>
    <property type="match status" value="1"/>
</dbReference>
<sequence length="513" mass="56148">MKKRALISVSDKTGIVAFAKALVTLGFDIISTGGTKLLLDEAGISTIAIDDITGFPEMLDGRVKTLHPNIHGGLLARRDLVTHLEKVKEHQIELIDLVYVNLYPFKETLANPEATHEMIIENIDIGGPSMLRSAAKNYAAVTTLVSPNDFERVLNELKDNGETTLETREYLAAKVFGHTAYYDAMIAHYMNQKVGIATPELLVNGYELQQTLRYGENNHQAASFYRQPFTTSGSLVNATQLNGKELSYNNLRDADAAVRIIQDFDQPTVAVLKHMNPCGIGTGQTIEAAFVSAYEADPVSIFGGIVVLNREVDLATAEHLHKIFLEIIIAPSYSSEALDLLRKKKNLRVLSLDLTRLKTNHEPMEVTSVLGGVLVQELDSITGDDEVWEVVTKRQPTEEEVAALAFAWKAVKHVKSNAIVISNDTRTLGVGAGQMNRIGSLKIAMEQASDNLDGVVVGSDAFFPMSDSIEYLASHGIKAVIQPGGSIKDNEVIVAADEHDIAMIFTGTRHFKH</sequence>
<dbReference type="SMART" id="SM00851">
    <property type="entry name" value="MGS"/>
    <property type="match status" value="1"/>
</dbReference>
<dbReference type="GO" id="GO:0004643">
    <property type="term" value="F:phosphoribosylaminoimidazolecarboxamide formyltransferase activity"/>
    <property type="evidence" value="ECO:0007669"/>
    <property type="project" value="UniProtKB-UniRule"/>
</dbReference>
<keyword evidence="14" id="KW-1185">Reference proteome</keyword>
<comment type="pathway">
    <text evidence="2 10">Purine metabolism; IMP biosynthesis via de novo pathway; 5-formamido-1-(5-phospho-D-ribosyl)imidazole-4-carboxamide from 5-amino-1-(5-phospho-D-ribosyl)imidazole-4-carboxamide (10-formyl THF route): step 1/1.</text>
</comment>
<dbReference type="NCBIfam" id="TIGR00355">
    <property type="entry name" value="purH"/>
    <property type="match status" value="1"/>
</dbReference>
<dbReference type="SMART" id="SM00798">
    <property type="entry name" value="AICARFT_IMPCHas"/>
    <property type="match status" value="1"/>
</dbReference>
<reference evidence="12 14" key="2">
    <citation type="journal article" date="2020" name="Int. J. Syst. Evol. Microbiol.">
        <title>Vagococcus xieshaowenii sp. nov., isolated from snow finch (Montifringilla taczanowskii) cloacal content.</title>
        <authorList>
            <person name="Ge Y."/>
            <person name="Yang J."/>
            <person name="Lai X.H."/>
            <person name="Zhang G."/>
            <person name="Jin D."/>
            <person name="Lu S."/>
            <person name="Wang B."/>
            <person name="Huang Y."/>
            <person name="Huang Y."/>
            <person name="Ren Z."/>
            <person name="Zhang X."/>
            <person name="Xu J."/>
        </authorList>
    </citation>
    <scope>NUCLEOTIDE SEQUENCE [LARGE SCALE GENOMIC DNA]</scope>
    <source>
        <strain evidence="12">Personal::cf-49</strain>
        <strain evidence="14">personal::cf-49</strain>
    </source>
</reference>
<organism evidence="13 15">
    <name type="scientific">Vagococcus xieshaowenii</name>
    <dbReference type="NCBI Taxonomy" id="2562451"/>
    <lineage>
        <taxon>Bacteria</taxon>
        <taxon>Bacillati</taxon>
        <taxon>Bacillota</taxon>
        <taxon>Bacilli</taxon>
        <taxon>Lactobacillales</taxon>
        <taxon>Enterococcaceae</taxon>
        <taxon>Vagococcus</taxon>
    </lineage>
</organism>
<evidence type="ECO:0000256" key="8">
    <source>
        <dbReference type="ARBA" id="ARBA00050488"/>
    </source>
</evidence>
<dbReference type="PANTHER" id="PTHR11692:SF0">
    <property type="entry name" value="BIFUNCTIONAL PURINE BIOSYNTHESIS PROTEIN ATIC"/>
    <property type="match status" value="1"/>
</dbReference>
<dbReference type="SUPFAM" id="SSF52335">
    <property type="entry name" value="Methylglyoxal synthase-like"/>
    <property type="match status" value="1"/>
</dbReference>
<dbReference type="PIRSF" id="PIRSF000414">
    <property type="entry name" value="AICARFT_IMPCHas"/>
    <property type="match status" value="1"/>
</dbReference>
<dbReference type="AlphaFoldDB" id="A0AAJ5EH67"/>
<dbReference type="RefSeq" id="WP_135253491.1">
    <property type="nucleotide sequence ID" value="NZ_CP038865.1"/>
</dbReference>
<dbReference type="FunFam" id="3.40.140.20:FF:000001">
    <property type="entry name" value="Bifunctional purine biosynthesis protein PurH"/>
    <property type="match status" value="1"/>
</dbReference>
<keyword evidence="6 10" id="KW-0378">Hydrolase</keyword>
<evidence type="ECO:0000313" key="13">
    <source>
        <dbReference type="EMBL" id="TFZ42998.1"/>
    </source>
</evidence>
<dbReference type="HAMAP" id="MF_00139">
    <property type="entry name" value="PurH"/>
    <property type="match status" value="1"/>
</dbReference>
<dbReference type="Pfam" id="PF01808">
    <property type="entry name" value="AICARFT_IMPCHas"/>
    <property type="match status" value="1"/>
</dbReference>
<dbReference type="InterPro" id="IPR011607">
    <property type="entry name" value="MGS-like_dom"/>
</dbReference>
<evidence type="ECO:0000256" key="1">
    <source>
        <dbReference type="ARBA" id="ARBA00004844"/>
    </source>
</evidence>
<keyword evidence="4 10" id="KW-0808">Transferase</keyword>
<comment type="similarity">
    <text evidence="3 10">Belongs to the PurH family.</text>
</comment>
<dbReference type="FunFam" id="3.40.50.1380:FF:000001">
    <property type="entry name" value="Bifunctional purine biosynthesis protein PurH"/>
    <property type="match status" value="1"/>
</dbReference>
<dbReference type="PROSITE" id="PS51855">
    <property type="entry name" value="MGS"/>
    <property type="match status" value="1"/>
</dbReference>
<evidence type="ECO:0000259" key="11">
    <source>
        <dbReference type="PROSITE" id="PS51855"/>
    </source>
</evidence>
<comment type="pathway">
    <text evidence="1 10">Purine metabolism; IMP biosynthesis via de novo pathway; IMP from 5-formamido-1-(5-phospho-D-ribosyl)imidazole-4-carboxamide: step 1/1.</text>
</comment>
<dbReference type="EMBL" id="CP038865">
    <property type="protein sequence ID" value="QCA28801.1"/>
    <property type="molecule type" value="Genomic_DNA"/>
</dbReference>
<evidence type="ECO:0000256" key="2">
    <source>
        <dbReference type="ARBA" id="ARBA00004954"/>
    </source>
</evidence>